<reference evidence="1 2" key="1">
    <citation type="submission" date="2017-03" db="EMBL/GenBank/DDBJ databases">
        <title>Genome analysis of strain PAMC 26510.</title>
        <authorList>
            <person name="Oh H.-M."/>
            <person name="Yang J.-A."/>
        </authorList>
    </citation>
    <scope>NUCLEOTIDE SEQUENCE [LARGE SCALE GENOMIC DNA]</scope>
    <source>
        <strain evidence="1 2">PAMC 26510</strain>
    </source>
</reference>
<accession>A0A242M5W9</accession>
<evidence type="ECO:0000313" key="1">
    <source>
        <dbReference type="EMBL" id="OTP66494.1"/>
    </source>
</evidence>
<organism evidence="1 2">
    <name type="scientific">Caballeronia sordidicola</name>
    <name type="common">Burkholderia sordidicola</name>
    <dbReference type="NCBI Taxonomy" id="196367"/>
    <lineage>
        <taxon>Bacteria</taxon>
        <taxon>Pseudomonadati</taxon>
        <taxon>Pseudomonadota</taxon>
        <taxon>Betaproteobacteria</taxon>
        <taxon>Burkholderiales</taxon>
        <taxon>Burkholderiaceae</taxon>
        <taxon>Caballeronia</taxon>
    </lineage>
</organism>
<evidence type="ECO:0000313" key="2">
    <source>
        <dbReference type="Proteomes" id="UP000194546"/>
    </source>
</evidence>
<dbReference type="AlphaFoldDB" id="A0A242M5W9"/>
<protein>
    <submittedName>
        <fullName evidence="1">Glutamate Aspartate transport system permease protein GltK</fullName>
    </submittedName>
</protein>
<dbReference type="Proteomes" id="UP000194546">
    <property type="component" value="Unassembled WGS sequence"/>
</dbReference>
<name>A0A242M5W9_CABSO</name>
<gene>
    <name evidence="1" type="ORF">PAMC26510_34765</name>
</gene>
<comment type="caution">
    <text evidence="1">The sequence shown here is derived from an EMBL/GenBank/DDBJ whole genome shotgun (WGS) entry which is preliminary data.</text>
</comment>
<dbReference type="EMBL" id="NBTY01000200">
    <property type="protein sequence ID" value="OTP66494.1"/>
    <property type="molecule type" value="Genomic_DNA"/>
</dbReference>
<sequence>MGRGARRGFVVRYSAHAAQPQTCGCRHDLCRDLS</sequence>
<proteinExistence type="predicted"/>